<dbReference type="Proteomes" id="UP001500298">
    <property type="component" value="Unassembled WGS sequence"/>
</dbReference>
<dbReference type="InterPro" id="IPR036116">
    <property type="entry name" value="FN3_sf"/>
</dbReference>
<feature type="domain" description="Fibronectin type-III" evidence="2">
    <location>
        <begin position="507"/>
        <end position="590"/>
    </location>
</feature>
<dbReference type="Gene3D" id="2.60.40.10">
    <property type="entry name" value="Immunoglobulins"/>
    <property type="match status" value="3"/>
</dbReference>
<organism evidence="3 4">
    <name type="scientific">Algivirga pacifica</name>
    <dbReference type="NCBI Taxonomy" id="1162670"/>
    <lineage>
        <taxon>Bacteria</taxon>
        <taxon>Pseudomonadati</taxon>
        <taxon>Bacteroidota</taxon>
        <taxon>Cytophagia</taxon>
        <taxon>Cytophagales</taxon>
        <taxon>Flammeovirgaceae</taxon>
        <taxon>Algivirga</taxon>
    </lineage>
</organism>
<keyword evidence="1" id="KW-0732">Signal</keyword>
<keyword evidence="4" id="KW-1185">Reference proteome</keyword>
<evidence type="ECO:0000313" key="3">
    <source>
        <dbReference type="EMBL" id="GAA4850342.1"/>
    </source>
</evidence>
<feature type="signal peptide" evidence="1">
    <location>
        <begin position="1"/>
        <end position="20"/>
    </location>
</feature>
<dbReference type="InterPro" id="IPR026341">
    <property type="entry name" value="T9SS_type_B"/>
</dbReference>
<dbReference type="EMBL" id="BAABJX010000064">
    <property type="protein sequence ID" value="GAA4850342.1"/>
    <property type="molecule type" value="Genomic_DNA"/>
</dbReference>
<proteinExistence type="predicted"/>
<feature type="chain" id="PRO_5046966100" description="Fibronectin type-III domain-containing protein" evidence="1">
    <location>
        <begin position="21"/>
        <end position="922"/>
    </location>
</feature>
<dbReference type="NCBIfam" id="TIGR04131">
    <property type="entry name" value="Bac_Flav_CTERM"/>
    <property type="match status" value="1"/>
</dbReference>
<evidence type="ECO:0000259" key="2">
    <source>
        <dbReference type="SMART" id="SM00060"/>
    </source>
</evidence>
<dbReference type="Pfam" id="PF13585">
    <property type="entry name" value="CHU_C"/>
    <property type="match status" value="1"/>
</dbReference>
<dbReference type="InterPro" id="IPR003961">
    <property type="entry name" value="FN3_dom"/>
</dbReference>
<dbReference type="InterPro" id="IPR013783">
    <property type="entry name" value="Ig-like_fold"/>
</dbReference>
<dbReference type="RefSeq" id="WP_345374858.1">
    <property type="nucleotide sequence ID" value="NZ_BAABJX010000064.1"/>
</dbReference>
<dbReference type="Gene3D" id="2.60.40.4070">
    <property type="match status" value="1"/>
</dbReference>
<dbReference type="SUPFAM" id="SSF49265">
    <property type="entry name" value="Fibronectin type III"/>
    <property type="match status" value="1"/>
</dbReference>
<name>A0ABP9DSI9_9BACT</name>
<comment type="caution">
    <text evidence="3">The sequence shown here is derived from an EMBL/GenBank/DDBJ whole genome shotgun (WGS) entry which is preliminary data.</text>
</comment>
<dbReference type="CDD" id="cd00063">
    <property type="entry name" value="FN3"/>
    <property type="match status" value="1"/>
</dbReference>
<accession>A0ABP9DSI9</accession>
<evidence type="ECO:0000256" key="1">
    <source>
        <dbReference type="SAM" id="SignalP"/>
    </source>
</evidence>
<gene>
    <name evidence="3" type="ORF">GCM10023331_38730</name>
</gene>
<evidence type="ECO:0000313" key="4">
    <source>
        <dbReference type="Proteomes" id="UP001500298"/>
    </source>
</evidence>
<feature type="domain" description="Fibronectin type-III" evidence="2">
    <location>
        <begin position="394"/>
        <end position="490"/>
    </location>
</feature>
<sequence length="922" mass="103185">MRYFLLLLIAFSFSISTVQATHIRAGDLTIRRISETGLTYEVIVVLYLDVTGISAQKGFISFGYDNAEEEVDPISLGLTEDKATEVILYKTTHTFPSSGSYKVSYFEMNRNPTVTNIDTPGQNSFYIESEFLINPILGMNSSPTLLIPPVLQARIGQKYTINAGAYDAQGDSLSYRLTLCKQQKDVPVTNYRFPDDPNENWTKEREDCSIPGDFMIDPNTGDIVWDAPNEPGEYNVAFYVDEWRGGVRIGSVNRDMQIIVKDVLNLRPNLSIPMDTCIVAGNILQAPISAQDISERVCASGDRDPSIDSVSLSMVAGPVISPPGKNPVFNLSTAALPIGQAEGSVQWETNCLDIREEPYQFIFQALDHPEPNRPELNASLQLGDMKTWKVKVLGPAPQGITATPDQSNNSITLNWDNYTCDRAETIHIYRRRGSYNFEPVCETGVPDFTGYEKIAEVDATDTSYMDENLDRGTNYCYRIYVTFGGPQGGESLASAEACAFIPDVFYMTQVSVMETSNTNGSIQVSWTQPEASLVENQVVTYEVFRGLNDNLLDGESILQNTTDTTFIDSGLDTENQTYYYWATVYGNGTPLDTTQAASTVGVQVQPLEKEISLNWFSDTPWSISTTRFPIHYIYRKEIGKDDQFLLIDSVDITQNGLWYLDEGSEDHPLEDKVTYCYKILTQGSYDFDGLPEPLLNYSPEICSTLLDTIAPCPPVLSLLPYECKVDQETYLPTDDCKEIFKNSLTWEDSTGDSCEEDIQGYNIYYSSHRAESKDDMERIASVGKVNRFIHDNLSAVAGSYAITAVDEQGNESAISNIVMQDNPCTYYELPNAFTPNGDGINDVLIPLRCPLFAKAVVLTVTNRWGEVVYEYSGDINIEWDGKDVNGTDLPSATYYYHIKVHYYRLDPGDEEEDIKGWIQLMR</sequence>
<protein>
    <recommendedName>
        <fullName evidence="2">Fibronectin type-III domain-containing protein</fullName>
    </recommendedName>
</protein>
<reference evidence="4" key="1">
    <citation type="journal article" date="2019" name="Int. J. Syst. Evol. Microbiol.">
        <title>The Global Catalogue of Microorganisms (GCM) 10K type strain sequencing project: providing services to taxonomists for standard genome sequencing and annotation.</title>
        <authorList>
            <consortium name="The Broad Institute Genomics Platform"/>
            <consortium name="The Broad Institute Genome Sequencing Center for Infectious Disease"/>
            <person name="Wu L."/>
            <person name="Ma J."/>
        </authorList>
    </citation>
    <scope>NUCLEOTIDE SEQUENCE [LARGE SCALE GENOMIC DNA]</scope>
    <source>
        <strain evidence="4">JCM 18326</strain>
    </source>
</reference>
<dbReference type="SMART" id="SM00060">
    <property type="entry name" value="FN3"/>
    <property type="match status" value="2"/>
</dbReference>